<dbReference type="EC" id="4.2.1.118" evidence="1"/>
<dbReference type="Pfam" id="PF14696">
    <property type="entry name" value="Glyoxalase_5"/>
    <property type="match status" value="1"/>
</dbReference>
<dbReference type="GO" id="GO:0046565">
    <property type="term" value="F:3-dehydroshikimate dehydratase activity"/>
    <property type="evidence" value="ECO:0007669"/>
    <property type="project" value="UniProtKB-UniRule"/>
</dbReference>
<feature type="binding site" evidence="1">
    <location>
        <position position="611"/>
    </location>
    <ligand>
        <name>Mg(2+)</name>
        <dbReference type="ChEBI" id="CHEBI:18420"/>
    </ligand>
</feature>
<dbReference type="PANTHER" id="PTHR12110">
    <property type="entry name" value="HYDROXYPYRUVATE ISOMERASE"/>
    <property type="match status" value="1"/>
</dbReference>
<feature type="binding site" evidence="1">
    <location>
        <position position="134"/>
    </location>
    <ligand>
        <name>a divalent metal cation</name>
        <dbReference type="ChEBI" id="CHEBI:60240"/>
        <note>catalytic</note>
    </ligand>
</feature>
<dbReference type="OrthoDB" id="9780241at2"/>
<dbReference type="Pfam" id="PF01261">
    <property type="entry name" value="AP_endonuc_2"/>
    <property type="match status" value="1"/>
</dbReference>
<dbReference type="InterPro" id="IPR043700">
    <property type="entry name" value="DSD"/>
</dbReference>
<dbReference type="UniPathway" id="UPA00088"/>
<feature type="domain" description="VOC" evidence="2">
    <location>
        <begin position="306"/>
        <end position="425"/>
    </location>
</feature>
<organism evidence="3 4">
    <name type="scientific">Caballeronia humi</name>
    <dbReference type="NCBI Taxonomy" id="326474"/>
    <lineage>
        <taxon>Bacteria</taxon>
        <taxon>Pseudomonadati</taxon>
        <taxon>Pseudomonadota</taxon>
        <taxon>Betaproteobacteria</taxon>
        <taxon>Burkholderiales</taxon>
        <taxon>Burkholderiaceae</taxon>
        <taxon>Caballeronia</taxon>
    </lineage>
</organism>
<accession>A0A158GRB6</accession>
<dbReference type="InterPro" id="IPR004360">
    <property type="entry name" value="Glyas_Fos-R_dOase_dom"/>
</dbReference>
<evidence type="ECO:0000256" key="1">
    <source>
        <dbReference type="HAMAP-Rule" id="MF_02238"/>
    </source>
</evidence>
<keyword evidence="3" id="KW-0223">Dioxygenase</keyword>
<keyword evidence="1" id="KW-0479">Metal-binding</keyword>
<feature type="binding site" evidence="1">
    <location>
        <position position="534"/>
    </location>
    <ligand>
        <name>Mg(2+)</name>
        <dbReference type="ChEBI" id="CHEBI:18420"/>
    </ligand>
</feature>
<dbReference type="GO" id="GO:0046279">
    <property type="term" value="P:3,4-dihydroxybenzoate biosynthetic process"/>
    <property type="evidence" value="ECO:0007669"/>
    <property type="project" value="UniProtKB-UniRule"/>
</dbReference>
<comment type="similarity">
    <text evidence="1">Belongs to the bacterial two-domain DSD family.</text>
</comment>
<dbReference type="SUPFAM" id="SSF54593">
    <property type="entry name" value="Glyoxalase/Bleomycin resistance protein/Dihydroxybiphenyl dioxygenase"/>
    <property type="match status" value="1"/>
</dbReference>
<comment type="catalytic activity">
    <reaction evidence="1">
        <text>3-dehydroshikimate = 3,4-dihydroxybenzoate + H2O</text>
        <dbReference type="Rhea" id="RHEA:24848"/>
        <dbReference type="ChEBI" id="CHEBI:15377"/>
        <dbReference type="ChEBI" id="CHEBI:16630"/>
        <dbReference type="ChEBI" id="CHEBI:36241"/>
        <dbReference type="EC" id="4.2.1.118"/>
    </reaction>
</comment>
<comment type="cofactor">
    <cofactor evidence="1">
        <name>a divalent metal cation</name>
        <dbReference type="ChEBI" id="CHEBI:60240"/>
    </cofactor>
</comment>
<dbReference type="Gene3D" id="3.20.20.150">
    <property type="entry name" value="Divalent-metal-dependent TIM barrel enzymes"/>
    <property type="match status" value="1"/>
</dbReference>
<dbReference type="InterPro" id="IPR029068">
    <property type="entry name" value="Glyas_Bleomycin-R_OHBP_Dase"/>
</dbReference>
<dbReference type="InterPro" id="IPR050312">
    <property type="entry name" value="IolE/XylAMocC-like"/>
</dbReference>
<comment type="pathway">
    <text evidence="1">Aromatic compound metabolism; 3,4-dihydroxybenzoate biosynthesis.</text>
</comment>
<keyword evidence="4" id="KW-1185">Reference proteome</keyword>
<feature type="binding site" evidence="1">
    <location>
        <position position="239"/>
    </location>
    <ligand>
        <name>a divalent metal cation</name>
        <dbReference type="ChEBI" id="CHEBI:60240"/>
        <note>catalytic</note>
    </ligand>
</feature>
<reference evidence="3" key="1">
    <citation type="submission" date="2016-01" db="EMBL/GenBank/DDBJ databases">
        <authorList>
            <person name="Peeters C."/>
        </authorList>
    </citation>
    <scope>NUCLEOTIDE SEQUENCE [LARGE SCALE GENOMIC DNA]</scope>
    <source>
        <strain evidence="3">LMG 22934</strain>
    </source>
</reference>
<dbReference type="EMBL" id="FCNW02000009">
    <property type="protein sequence ID" value="SAL34605.1"/>
    <property type="molecule type" value="Genomic_DNA"/>
</dbReference>
<dbReference type="Proteomes" id="UP000054977">
    <property type="component" value="Unassembled WGS sequence"/>
</dbReference>
<dbReference type="InterPro" id="IPR013022">
    <property type="entry name" value="Xyl_isomerase-like_TIM-brl"/>
</dbReference>
<dbReference type="AlphaFoldDB" id="A0A158GRB6"/>
<feature type="binding site" evidence="1">
    <location>
        <position position="165"/>
    </location>
    <ligand>
        <name>a divalent metal cation</name>
        <dbReference type="ChEBI" id="CHEBI:60240"/>
        <note>catalytic</note>
    </ligand>
</feature>
<dbReference type="PANTHER" id="PTHR12110:SF21">
    <property type="entry name" value="XYLOSE ISOMERASE-LIKE TIM BARREL DOMAIN-CONTAINING PROTEIN"/>
    <property type="match status" value="1"/>
</dbReference>
<dbReference type="InterPro" id="IPR037523">
    <property type="entry name" value="VOC_core"/>
</dbReference>
<dbReference type="PROSITE" id="PS51819">
    <property type="entry name" value="VOC"/>
    <property type="match status" value="2"/>
</dbReference>
<dbReference type="STRING" id="326474.AWB65_02393"/>
<dbReference type="Gene3D" id="3.10.180.10">
    <property type="entry name" value="2,3-Dihydroxybiphenyl 1,2-Dioxygenase, domain 1"/>
    <property type="match status" value="2"/>
</dbReference>
<feature type="binding site" evidence="1">
    <location>
        <position position="191"/>
    </location>
    <ligand>
        <name>a divalent metal cation</name>
        <dbReference type="ChEBI" id="CHEBI:60240"/>
        <note>catalytic</note>
    </ligand>
</feature>
<proteinExistence type="inferred from homology"/>
<feature type="binding site" evidence="1">
    <location>
        <position position="456"/>
    </location>
    <ligand>
        <name>Mg(2+)</name>
        <dbReference type="ChEBI" id="CHEBI:18420"/>
    </ligand>
</feature>
<keyword evidence="1" id="KW-0456">Lyase</keyword>
<evidence type="ECO:0000313" key="4">
    <source>
        <dbReference type="Proteomes" id="UP000054977"/>
    </source>
</evidence>
<comment type="function">
    <text evidence="1">Catalyzes the conversion of 3-dehydroshikimate to protocatechuate (3,4-dihydroxybenzoate), a common intermediate of quinate and shikimate degradation pathways.</text>
</comment>
<dbReference type="InterPro" id="IPR036237">
    <property type="entry name" value="Xyl_isomerase-like_sf"/>
</dbReference>
<gene>
    <name evidence="3" type="ORF">AWB65_02393</name>
</gene>
<dbReference type="GO" id="GO:0046872">
    <property type="term" value="F:metal ion binding"/>
    <property type="evidence" value="ECO:0007669"/>
    <property type="project" value="UniProtKB-UniRule"/>
</dbReference>
<protein>
    <recommendedName>
        <fullName evidence="1">3-dehydroshikimate dehydratase</fullName>
        <shortName evidence="1">DSD</shortName>
        <ecNumber evidence="1">4.2.1.118</ecNumber>
    </recommendedName>
</protein>
<feature type="domain" description="VOC" evidence="2">
    <location>
        <begin position="453"/>
        <end position="602"/>
    </location>
</feature>
<comment type="caution">
    <text evidence="3">The sequence shown here is derived from an EMBL/GenBank/DDBJ whole genome shotgun (WGS) entry which is preliminary data.</text>
</comment>
<evidence type="ECO:0000313" key="3">
    <source>
        <dbReference type="EMBL" id="SAL34605.1"/>
    </source>
</evidence>
<dbReference type="GO" id="GO:0051213">
    <property type="term" value="F:dioxygenase activity"/>
    <property type="evidence" value="ECO:0007669"/>
    <property type="project" value="UniProtKB-KW"/>
</dbReference>
<dbReference type="HAMAP" id="MF_02238">
    <property type="entry name" value="DSD"/>
    <property type="match status" value="1"/>
</dbReference>
<name>A0A158GRB6_9BURK</name>
<dbReference type="SUPFAM" id="SSF51658">
    <property type="entry name" value="Xylose isomerase-like"/>
    <property type="match status" value="1"/>
</dbReference>
<dbReference type="RefSeq" id="WP_087667427.1">
    <property type="nucleotide sequence ID" value="NZ_FCNW02000009.1"/>
</dbReference>
<dbReference type="Pfam" id="PF00903">
    <property type="entry name" value="Glyoxalase"/>
    <property type="match status" value="1"/>
</dbReference>
<sequence>MRRTIATVSLSGTLPEKLEAIAAARFDGIELFENDFVNYKGSAAEVRSMVADLGLTIDLYQPFRDFEGMPEAQYQRSLERAERKFDLMQELDVSMVLCCSNTSPLVIDDPELAAAQLHELATRAAARNLRVGFEALAWGRKTNLYGQAWEIVRRADHPHLGLILDSFHTLSLKDDPAGIADIPGHKIFFLQMADAPLLSMDVLQWARHYRSFPGQGQFDMATFLEQVLLAGYTGPLSLEIFNDVFRETPNRRIAVDAMRSLLYLESQVRQSLENSAPRDDTREKQRQRVLQRIELYSPPALPDIAGLAYIEFAADEASGEAFGKLLLQLGFRRAGKHRSKAVVLYRQGDVNLIVNAQPNSFARRRFDTHGLSVCAIAVRTTDPERAVGRATAMQSKRYDGPVGPSEQQVPAVVSPGGSLVSFVSSALGPNGLYEADFILDDEEDGAPDAGLEHIDHVALGLAVDQLDTWILFSRAVLGLEPGESLELADPFGLVQSRGVANADRSMRLVLNVSPGQRTRTARTVAAGGGVTVHHIALSSHDIFDSVARLRASGTRFVPISPNYYDDLLTRVDIDPGLLAKMRSAGVLFDRSPAGDYLHIYTESINDGLFFEIVQRVNAYDGYGAANAPARMAAQAQKQGQEVGNG</sequence>
<keyword evidence="3" id="KW-0560">Oxidoreductase</keyword>
<evidence type="ECO:0000259" key="2">
    <source>
        <dbReference type="PROSITE" id="PS51819"/>
    </source>
</evidence>